<dbReference type="GO" id="GO:0046983">
    <property type="term" value="F:protein dimerization activity"/>
    <property type="evidence" value="ECO:0007669"/>
    <property type="project" value="InterPro"/>
</dbReference>
<evidence type="ECO:0000256" key="2">
    <source>
        <dbReference type="ARBA" id="ARBA00022679"/>
    </source>
</evidence>
<dbReference type="EMBL" id="FONH01000022">
    <property type="protein sequence ID" value="SFF50516.1"/>
    <property type="molecule type" value="Genomic_DNA"/>
</dbReference>
<dbReference type="Gene3D" id="3.40.50.150">
    <property type="entry name" value="Vaccinia Virus protein VP39"/>
    <property type="match status" value="1"/>
</dbReference>
<evidence type="ECO:0000313" key="8">
    <source>
        <dbReference type="Proteomes" id="UP000199477"/>
    </source>
</evidence>
<dbReference type="PROSITE" id="PS51683">
    <property type="entry name" value="SAM_OMT_II"/>
    <property type="match status" value="1"/>
</dbReference>
<dbReference type="InterPro" id="IPR016461">
    <property type="entry name" value="COMT-like"/>
</dbReference>
<dbReference type="PIRSF" id="PIRSF005739">
    <property type="entry name" value="O-mtase"/>
    <property type="match status" value="1"/>
</dbReference>
<dbReference type="PANTHER" id="PTHR43712:SF2">
    <property type="entry name" value="O-METHYLTRANSFERASE CICE"/>
    <property type="match status" value="1"/>
</dbReference>
<dbReference type="InterPro" id="IPR036390">
    <property type="entry name" value="WH_DNA-bd_sf"/>
</dbReference>
<proteinExistence type="predicted"/>
<name>A0A1I2JCC1_9GAMM</name>
<dbReference type="InterPro" id="IPR036388">
    <property type="entry name" value="WH-like_DNA-bd_sf"/>
</dbReference>
<feature type="active site" description="Proton acceptor" evidence="4">
    <location>
        <position position="258"/>
    </location>
</feature>
<dbReference type="Pfam" id="PF08100">
    <property type="entry name" value="Dimerisation"/>
    <property type="match status" value="1"/>
</dbReference>
<reference evidence="8" key="1">
    <citation type="submission" date="2016-10" db="EMBL/GenBank/DDBJ databases">
        <authorList>
            <person name="Varghese N."/>
            <person name="Submissions S."/>
        </authorList>
    </citation>
    <scope>NUCLEOTIDE SEQUENCE [LARGE SCALE GENOMIC DNA]</scope>
    <source>
        <strain evidence="8">UNC178MFTsu3.1</strain>
    </source>
</reference>
<sequence>MSTQAEAVRDEHAVAEVPPHYQLLQMITGYWLTQSIYVAAKLGIADLVADGPRHVDELARASGSQPDLLNRVLRALCSVGIFTTHGKDSYGLTPLADLLRSDLPNSMRPQAIMHGEEQYRAWSDVLHNVKTGEIAFEKEFGKTYFGYLAEHPEADRVFNEAQAGYTKEVAGAVVDAYDFTPFGTVIDVGAGYGPMLLKLLARYPHLRGILFDQPHVAEAAKARIQAAGLGGRCLAEGGDFFVSVPSGGDAYILSLLLHDWDEERSVTILKNIRRGIAPNGRLLVVELVLPEGEAPFFGKWLDLHMAVLLGARERTANEFRELFAASGFKLQRIVPTSTGMSIVEAVPV</sequence>
<accession>A0A1I2JCC1</accession>
<evidence type="ECO:0000256" key="1">
    <source>
        <dbReference type="ARBA" id="ARBA00022603"/>
    </source>
</evidence>
<feature type="domain" description="O-methyltransferase C-terminal" evidence="5">
    <location>
        <begin position="122"/>
        <end position="329"/>
    </location>
</feature>
<evidence type="ECO:0000259" key="6">
    <source>
        <dbReference type="Pfam" id="PF08100"/>
    </source>
</evidence>
<evidence type="ECO:0000256" key="4">
    <source>
        <dbReference type="PIRSR" id="PIRSR005739-1"/>
    </source>
</evidence>
<evidence type="ECO:0000313" key="7">
    <source>
        <dbReference type="EMBL" id="SFF50516.1"/>
    </source>
</evidence>
<dbReference type="SUPFAM" id="SSF46785">
    <property type="entry name" value="Winged helix' DNA-binding domain"/>
    <property type="match status" value="1"/>
</dbReference>
<dbReference type="Gene3D" id="1.10.10.10">
    <property type="entry name" value="Winged helix-like DNA-binding domain superfamily/Winged helix DNA-binding domain"/>
    <property type="match status" value="1"/>
</dbReference>
<evidence type="ECO:0000256" key="3">
    <source>
        <dbReference type="ARBA" id="ARBA00022691"/>
    </source>
</evidence>
<dbReference type="RefSeq" id="WP_051548536.1">
    <property type="nucleotide sequence ID" value="NZ_FONH01000022.1"/>
</dbReference>
<keyword evidence="1" id="KW-0489">Methyltransferase</keyword>
<dbReference type="AlphaFoldDB" id="A0A1I2JCC1"/>
<keyword evidence="3" id="KW-0949">S-adenosyl-L-methionine</keyword>
<evidence type="ECO:0000259" key="5">
    <source>
        <dbReference type="Pfam" id="PF00891"/>
    </source>
</evidence>
<dbReference type="GO" id="GO:0032259">
    <property type="term" value="P:methylation"/>
    <property type="evidence" value="ECO:0007669"/>
    <property type="project" value="UniProtKB-KW"/>
</dbReference>
<dbReference type="Pfam" id="PF00891">
    <property type="entry name" value="Methyltransf_2"/>
    <property type="match status" value="1"/>
</dbReference>
<keyword evidence="8" id="KW-1185">Reference proteome</keyword>
<dbReference type="PANTHER" id="PTHR43712">
    <property type="entry name" value="PUTATIVE (AFU_ORTHOLOGUE AFUA_4G14580)-RELATED"/>
    <property type="match status" value="1"/>
</dbReference>
<dbReference type="STRING" id="500610.SAMN02799615_03875"/>
<dbReference type="InterPro" id="IPR012967">
    <property type="entry name" value="COMT_dimerisation"/>
</dbReference>
<dbReference type="CDD" id="cd02440">
    <property type="entry name" value="AdoMet_MTases"/>
    <property type="match status" value="1"/>
</dbReference>
<protein>
    <submittedName>
        <fullName evidence="7">Cyclopropane fatty-acyl-phospholipid synthase</fullName>
    </submittedName>
</protein>
<dbReference type="Proteomes" id="UP000199477">
    <property type="component" value="Unassembled WGS sequence"/>
</dbReference>
<dbReference type="InterPro" id="IPR001077">
    <property type="entry name" value="COMT_C"/>
</dbReference>
<keyword evidence="2" id="KW-0808">Transferase</keyword>
<dbReference type="GO" id="GO:0008171">
    <property type="term" value="F:O-methyltransferase activity"/>
    <property type="evidence" value="ECO:0007669"/>
    <property type="project" value="InterPro"/>
</dbReference>
<dbReference type="SUPFAM" id="SSF53335">
    <property type="entry name" value="S-adenosyl-L-methionine-dependent methyltransferases"/>
    <property type="match status" value="1"/>
</dbReference>
<organism evidence="7 8">
    <name type="scientific">Dyella marensis</name>
    <dbReference type="NCBI Taxonomy" id="500610"/>
    <lineage>
        <taxon>Bacteria</taxon>
        <taxon>Pseudomonadati</taxon>
        <taxon>Pseudomonadota</taxon>
        <taxon>Gammaproteobacteria</taxon>
        <taxon>Lysobacterales</taxon>
        <taxon>Rhodanobacteraceae</taxon>
        <taxon>Dyella</taxon>
    </lineage>
</organism>
<feature type="domain" description="O-methyltransferase dimerisation" evidence="6">
    <location>
        <begin position="25"/>
        <end position="99"/>
    </location>
</feature>
<dbReference type="InterPro" id="IPR029063">
    <property type="entry name" value="SAM-dependent_MTases_sf"/>
</dbReference>
<gene>
    <name evidence="7" type="ORF">SAMN02799615_03875</name>
</gene>